<name>A6GEP5_9BACT</name>
<organism evidence="3 4">
    <name type="scientific">Plesiocystis pacifica SIR-1</name>
    <dbReference type="NCBI Taxonomy" id="391625"/>
    <lineage>
        <taxon>Bacteria</taxon>
        <taxon>Pseudomonadati</taxon>
        <taxon>Myxococcota</taxon>
        <taxon>Polyangia</taxon>
        <taxon>Nannocystales</taxon>
        <taxon>Nannocystaceae</taxon>
        <taxon>Plesiocystis</taxon>
    </lineage>
</organism>
<keyword evidence="2" id="KW-0175">Coiled coil</keyword>
<dbReference type="InterPro" id="IPR007157">
    <property type="entry name" value="PspA_VIPP1"/>
</dbReference>
<dbReference type="Proteomes" id="UP000005801">
    <property type="component" value="Unassembled WGS sequence"/>
</dbReference>
<comment type="caution">
    <text evidence="3">The sequence shown here is derived from an EMBL/GenBank/DDBJ whole genome shotgun (WGS) entry which is preliminary data.</text>
</comment>
<dbReference type="EMBL" id="ABCS01000085">
    <property type="protein sequence ID" value="EDM75628.1"/>
    <property type="molecule type" value="Genomic_DNA"/>
</dbReference>
<reference evidence="3 4" key="1">
    <citation type="submission" date="2007-06" db="EMBL/GenBank/DDBJ databases">
        <authorList>
            <person name="Shimkets L."/>
            <person name="Ferriera S."/>
            <person name="Johnson J."/>
            <person name="Kravitz S."/>
            <person name="Beeson K."/>
            <person name="Sutton G."/>
            <person name="Rogers Y.-H."/>
            <person name="Friedman R."/>
            <person name="Frazier M."/>
            <person name="Venter J.C."/>
        </authorList>
    </citation>
    <scope>NUCLEOTIDE SEQUENCE [LARGE SCALE GENOMIC DNA]</scope>
    <source>
        <strain evidence="3 4">SIR-1</strain>
    </source>
</reference>
<evidence type="ECO:0000313" key="3">
    <source>
        <dbReference type="EMBL" id="EDM75628.1"/>
    </source>
</evidence>
<dbReference type="RefSeq" id="WP_006975185.1">
    <property type="nucleotide sequence ID" value="NZ_ABCS01000085.1"/>
</dbReference>
<evidence type="ECO:0000256" key="2">
    <source>
        <dbReference type="SAM" id="Coils"/>
    </source>
</evidence>
<accession>A6GEP5</accession>
<sequence>MSHEDGKPGFFTRLRRAISSTVDDAVDAVSDPGAELALMLDDLGAEIKRAERDLKSAVVERKVMERRIGETKKKAEAWQGRAEQALNLGDETLARAALQRKVEISQELEALEDNLVEQTKLVEDMRLHIVESKKKLKSLNMRRGTLMAQARAAKSGSSGSAAAVGMGQSSRINAIEDKIAALEAMNEVYAETASAEIEERRIDAELRKLDERTELDDELAALKAKLAGNDPKALGRGDD</sequence>
<proteinExistence type="inferred from homology"/>
<protein>
    <submittedName>
        <fullName evidence="3">Phage shock protein A, PspA</fullName>
    </submittedName>
</protein>
<keyword evidence="4" id="KW-1185">Reference proteome</keyword>
<comment type="similarity">
    <text evidence="1">Belongs to the PspA/Vipp/IM30 family.</text>
</comment>
<dbReference type="PANTHER" id="PTHR31088">
    <property type="entry name" value="MEMBRANE-ASSOCIATED PROTEIN VIPP1, CHLOROPLASTIC"/>
    <property type="match status" value="1"/>
</dbReference>
<dbReference type="OrthoDB" id="9779630at2"/>
<dbReference type="PANTHER" id="PTHR31088:SF6">
    <property type="entry name" value="PHAGE SHOCK PROTEIN A"/>
    <property type="match status" value="1"/>
</dbReference>
<evidence type="ECO:0000256" key="1">
    <source>
        <dbReference type="ARBA" id="ARBA00043985"/>
    </source>
</evidence>
<dbReference type="eggNOG" id="COG1842">
    <property type="taxonomic scope" value="Bacteria"/>
</dbReference>
<dbReference type="Pfam" id="PF04012">
    <property type="entry name" value="PspA_IM30"/>
    <property type="match status" value="1"/>
</dbReference>
<feature type="coiled-coil region" evidence="2">
    <location>
        <begin position="40"/>
        <end position="67"/>
    </location>
</feature>
<evidence type="ECO:0000313" key="4">
    <source>
        <dbReference type="Proteomes" id="UP000005801"/>
    </source>
</evidence>
<feature type="coiled-coil region" evidence="2">
    <location>
        <begin position="94"/>
        <end position="128"/>
    </location>
</feature>
<gene>
    <name evidence="3" type="ORF">PPSIR1_13325</name>
</gene>
<dbReference type="AlphaFoldDB" id="A6GEP5"/>
<dbReference type="STRING" id="391625.PPSIR1_13325"/>